<dbReference type="InterPro" id="IPR006461">
    <property type="entry name" value="PLAC_motif_containing"/>
</dbReference>
<comment type="caution">
    <text evidence="2">The sequence shown here is derived from an EMBL/GenBank/DDBJ whole genome shotgun (WGS) entry which is preliminary data.</text>
</comment>
<gene>
    <name evidence="2" type="ORF">HID58_036487</name>
</gene>
<sequence>NDRAMGRVMEVKGKPQADGEWSTGFCGCCSDCSSCCLTCWCPCITVGRIAEIVDQACCATGALYMLSMYTVFGSACISCKYRTKMRKQYNLKGSECGDYLKHFFCELCALTQTYRELTKRGFDVPLGWDGNVARHNAGVAMGAPLNTFMANLKLKENGCITCWCPCITFGQVAEIVDQGSTTCGTAGALYALINAVTGCACIYSCFYRGKMRAQYNIEGSDCGDCLKHFFCELCALTQQYRELKNRGFNMDLGWAGNVQRQQNQGAAMGAPVFQGGMNPQHLHAKPQAEGEWSTGFCDCFSDCKNCCITCWCPCITFGQVAEIVDQGSTTCGTAGALYTLISCFTGCGCIYSCFYRGKMRAQYNIGGDDCGDCLKHFFCELCALTQQYRELKNRGFNMDLGWAGNIQRQQNQGVAMGAPVFQGGMAR</sequence>
<organism evidence="2 3">
    <name type="scientific">Brassica napus</name>
    <name type="common">Rape</name>
    <dbReference type="NCBI Taxonomy" id="3708"/>
    <lineage>
        <taxon>Eukaryota</taxon>
        <taxon>Viridiplantae</taxon>
        <taxon>Streptophyta</taxon>
        <taxon>Embryophyta</taxon>
        <taxon>Tracheophyta</taxon>
        <taxon>Spermatophyta</taxon>
        <taxon>Magnoliopsida</taxon>
        <taxon>eudicotyledons</taxon>
        <taxon>Gunneridae</taxon>
        <taxon>Pentapetalae</taxon>
        <taxon>rosids</taxon>
        <taxon>malvids</taxon>
        <taxon>Brassicales</taxon>
        <taxon>Brassicaceae</taxon>
        <taxon>Brassiceae</taxon>
        <taxon>Brassica</taxon>
    </lineage>
</organism>
<reference evidence="2 3" key="1">
    <citation type="submission" date="2021-05" db="EMBL/GenBank/DDBJ databases">
        <title>Genome Assembly of Synthetic Allotetraploid Brassica napus Reveals Homoeologous Exchanges between Subgenomes.</title>
        <authorList>
            <person name="Davis J.T."/>
        </authorList>
    </citation>
    <scope>NUCLEOTIDE SEQUENCE [LARGE SCALE GENOMIC DNA]</scope>
    <source>
        <strain evidence="3">cv. Da-Ae</strain>
        <tissue evidence="2">Seedling</tissue>
    </source>
</reference>
<dbReference type="Proteomes" id="UP000824890">
    <property type="component" value="Unassembled WGS sequence"/>
</dbReference>
<keyword evidence="1" id="KW-0812">Transmembrane</keyword>
<evidence type="ECO:0000256" key="1">
    <source>
        <dbReference type="SAM" id="Phobius"/>
    </source>
</evidence>
<keyword evidence="1" id="KW-1133">Transmembrane helix</keyword>
<evidence type="ECO:0000313" key="2">
    <source>
        <dbReference type="EMBL" id="KAH0913166.1"/>
    </source>
</evidence>
<proteinExistence type="predicted"/>
<protein>
    <submittedName>
        <fullName evidence="2">Uncharacterized protein</fullName>
    </submittedName>
</protein>
<keyword evidence="3" id="KW-1185">Reference proteome</keyword>
<dbReference type="PANTHER" id="PTHR15907">
    <property type="entry name" value="DUF614 FAMILY PROTEIN-RELATED"/>
    <property type="match status" value="1"/>
</dbReference>
<evidence type="ECO:0000313" key="3">
    <source>
        <dbReference type="Proteomes" id="UP000824890"/>
    </source>
</evidence>
<dbReference type="EMBL" id="JAGKQM010000009">
    <property type="protein sequence ID" value="KAH0913166.1"/>
    <property type="molecule type" value="Genomic_DNA"/>
</dbReference>
<feature type="non-terminal residue" evidence="2">
    <location>
        <position position="1"/>
    </location>
</feature>
<name>A0ABQ8C7X5_BRANA</name>
<accession>A0ABQ8C7X5</accession>
<dbReference type="Pfam" id="PF04749">
    <property type="entry name" value="PLAC8"/>
    <property type="match status" value="3"/>
</dbReference>
<feature type="transmembrane region" description="Helical" evidence="1">
    <location>
        <begin position="335"/>
        <end position="354"/>
    </location>
</feature>
<dbReference type="NCBIfam" id="TIGR01571">
    <property type="entry name" value="A_thal_Cys_rich"/>
    <property type="match status" value="3"/>
</dbReference>
<keyword evidence="1" id="KW-0472">Membrane</keyword>